<keyword evidence="1" id="KW-0238">DNA-binding</keyword>
<dbReference type="PIRSF" id="PIRSF021424">
    <property type="entry name" value="RTP"/>
    <property type="match status" value="1"/>
</dbReference>
<dbReference type="GO" id="GO:0006274">
    <property type="term" value="P:DNA replication termination"/>
    <property type="evidence" value="ECO:0007669"/>
    <property type="project" value="InterPro"/>
</dbReference>
<dbReference type="Pfam" id="PF02334">
    <property type="entry name" value="RTP"/>
    <property type="match status" value="1"/>
</dbReference>
<dbReference type="InterPro" id="IPR036388">
    <property type="entry name" value="WH-like_DNA-bd_sf"/>
</dbReference>
<dbReference type="Proteomes" id="UP000199544">
    <property type="component" value="Unassembled WGS sequence"/>
</dbReference>
<dbReference type="GO" id="GO:0003677">
    <property type="term" value="F:DNA binding"/>
    <property type="evidence" value="ECO:0007669"/>
    <property type="project" value="UniProtKB-KW"/>
</dbReference>
<sequence>MDGYQNRGFLLKQKAFLKLHILHKVEKKNGYGLQILDELRKEFKQFGYSPNHSDIYRILQELTKEGILRREKRLMDGNAEFQEIVVYHLTEKAPEAIVLYKKQMKVELDRCISLLNKTVHDIYG</sequence>
<evidence type="ECO:0000313" key="2">
    <source>
        <dbReference type="EMBL" id="SDN46888.1"/>
    </source>
</evidence>
<accession>A0A1H0BMT1</accession>
<reference evidence="3" key="1">
    <citation type="submission" date="2016-10" db="EMBL/GenBank/DDBJ databases">
        <authorList>
            <person name="Varghese N."/>
            <person name="Submissions S."/>
        </authorList>
    </citation>
    <scope>NUCLEOTIDE SEQUENCE [LARGE SCALE GENOMIC DNA]</scope>
    <source>
        <strain evidence="3">CGMCC 1.6854</strain>
    </source>
</reference>
<dbReference type="InterPro" id="IPR003432">
    <property type="entry name" value="RTP"/>
</dbReference>
<keyword evidence="3" id="KW-1185">Reference proteome</keyword>
<evidence type="ECO:0000256" key="1">
    <source>
        <dbReference type="PIRNR" id="PIRNR021424"/>
    </source>
</evidence>
<organism evidence="2 3">
    <name type="scientific">Fictibacillus solisalsi</name>
    <dbReference type="NCBI Taxonomy" id="459525"/>
    <lineage>
        <taxon>Bacteria</taxon>
        <taxon>Bacillati</taxon>
        <taxon>Bacillota</taxon>
        <taxon>Bacilli</taxon>
        <taxon>Bacillales</taxon>
        <taxon>Fictibacillaceae</taxon>
        <taxon>Fictibacillus</taxon>
    </lineage>
</organism>
<dbReference type="Gene3D" id="1.10.10.10">
    <property type="entry name" value="Winged helix-like DNA-binding domain superfamily/Winged helix DNA-binding domain"/>
    <property type="match status" value="1"/>
</dbReference>
<evidence type="ECO:0000313" key="3">
    <source>
        <dbReference type="Proteomes" id="UP000199544"/>
    </source>
</evidence>
<dbReference type="AlphaFoldDB" id="A0A1H0BMT1"/>
<dbReference type="InterPro" id="IPR036390">
    <property type="entry name" value="WH_DNA-bd_sf"/>
</dbReference>
<proteinExistence type="predicted"/>
<dbReference type="RefSeq" id="WP_090238634.1">
    <property type="nucleotide sequence ID" value="NZ_FNHW01000005.1"/>
</dbReference>
<dbReference type="SUPFAM" id="SSF46785">
    <property type="entry name" value="Winged helix' DNA-binding domain"/>
    <property type="match status" value="1"/>
</dbReference>
<name>A0A1H0BMT1_9BACL</name>
<comment type="function">
    <text evidence="1">Plays a role in DNA replication and termination (fork arrest mechanism). Two dimers of rtp bind to the two inverted repeat regions (IRI and IRII) present in the termination site. The binding of each dimer is centered on an 8 bp direct repeat.</text>
</comment>
<comment type="subunit">
    <text evidence="1">Homodimer.</text>
</comment>
<gene>
    <name evidence="2" type="ORF">SAMN04488137_4569</name>
</gene>
<dbReference type="EMBL" id="FNHW01000005">
    <property type="protein sequence ID" value="SDN46888.1"/>
    <property type="molecule type" value="Genomic_DNA"/>
</dbReference>
<dbReference type="OrthoDB" id="2438867at2"/>
<protein>
    <recommendedName>
        <fullName evidence="1">Replication termination protein</fullName>
    </recommendedName>
    <alternativeName>
        <fullName evidence="1">Replication terminator protein</fullName>
    </alternativeName>
</protein>